<evidence type="ECO:0000313" key="2">
    <source>
        <dbReference type="Proteomes" id="UP001206013"/>
    </source>
</evidence>
<proteinExistence type="predicted"/>
<dbReference type="EMBL" id="JANFYM010000001">
    <property type="protein sequence ID" value="MCQ4792024.1"/>
    <property type="molecule type" value="Genomic_DNA"/>
</dbReference>
<dbReference type="RefSeq" id="WP_256134063.1">
    <property type="nucleotide sequence ID" value="NZ_JANFYM010000001.1"/>
</dbReference>
<dbReference type="Proteomes" id="UP001206013">
    <property type="component" value="Unassembled WGS sequence"/>
</dbReference>
<reference evidence="1" key="1">
    <citation type="submission" date="2022-06" db="EMBL/GenBank/DDBJ databases">
        <title>Isolation of gut microbiota from human fecal samples.</title>
        <authorList>
            <person name="Pamer E.G."/>
            <person name="Barat B."/>
            <person name="Waligurski E."/>
            <person name="Medina S."/>
            <person name="Paddock L."/>
            <person name="Mostad J."/>
        </authorList>
    </citation>
    <scope>NUCLEOTIDE SEQUENCE</scope>
    <source>
        <strain evidence="1">SL.1.01</strain>
    </source>
</reference>
<comment type="caution">
    <text evidence="1">The sequence shown here is derived from an EMBL/GenBank/DDBJ whole genome shotgun (WGS) entry which is preliminary data.</text>
</comment>
<organism evidence="1 2">
    <name type="scientific">Bifidobacterium adolescentis</name>
    <dbReference type="NCBI Taxonomy" id="1680"/>
    <lineage>
        <taxon>Bacteria</taxon>
        <taxon>Bacillati</taxon>
        <taxon>Actinomycetota</taxon>
        <taxon>Actinomycetes</taxon>
        <taxon>Bifidobacteriales</taxon>
        <taxon>Bifidobacteriaceae</taxon>
        <taxon>Bifidobacterium</taxon>
    </lineage>
</organism>
<protein>
    <submittedName>
        <fullName evidence="1">Uncharacterized protein</fullName>
    </submittedName>
</protein>
<evidence type="ECO:0000313" key="1">
    <source>
        <dbReference type="EMBL" id="MCQ4792024.1"/>
    </source>
</evidence>
<gene>
    <name evidence="1" type="ORF">NE692_00850</name>
</gene>
<name>A0AAW5JTV4_BIFAD</name>
<accession>A0AAW5JTV4</accession>
<sequence length="136" mass="15039">MSQNDIDPNTGVAYNPLLWKSNQDETELFKDRSAHMENATNDIDYLQKAGKLSIAAGASYTTPQEDSTVSATRSSVKSETVNASWQAITAAGKFEKTLDEARTKIDNLGYKEVLKVDQQNAKDLIQARKDIVKQAK</sequence>
<dbReference type="AlphaFoldDB" id="A0AAW5JTV4"/>